<dbReference type="Gene3D" id="3.10.350.10">
    <property type="entry name" value="LysM domain"/>
    <property type="match status" value="1"/>
</dbReference>
<evidence type="ECO:0000313" key="4">
    <source>
        <dbReference type="Proteomes" id="UP000709437"/>
    </source>
</evidence>
<feature type="transmembrane region" description="Helical" evidence="2">
    <location>
        <begin position="64"/>
        <end position="82"/>
    </location>
</feature>
<dbReference type="RefSeq" id="WP_128781720.1">
    <property type="nucleotide sequence ID" value="NZ_CP041260.1"/>
</dbReference>
<dbReference type="AlphaFoldDB" id="A0A6G7GBT6"/>
<name>A0A6G7GBT6_9MICO</name>
<gene>
    <name evidence="3" type="ORF">KK103_15575</name>
</gene>
<accession>A0A6G7GBT6</accession>
<evidence type="ECO:0000313" key="3">
    <source>
        <dbReference type="EMBL" id="MBT1543182.1"/>
    </source>
</evidence>
<dbReference type="InterPro" id="IPR018392">
    <property type="entry name" value="LysM"/>
</dbReference>
<dbReference type="InterPro" id="IPR052196">
    <property type="entry name" value="Bact_Kbp"/>
</dbReference>
<organism evidence="3 4">
    <name type="scientific">Curtobacterium flaccumfaciens pv. flaccumfaciens</name>
    <dbReference type="NCBI Taxonomy" id="138532"/>
    <lineage>
        <taxon>Bacteria</taxon>
        <taxon>Bacillati</taxon>
        <taxon>Actinomycetota</taxon>
        <taxon>Actinomycetes</taxon>
        <taxon>Micrococcales</taxon>
        <taxon>Microbacteriaceae</taxon>
        <taxon>Curtobacterium</taxon>
    </lineage>
</organism>
<comment type="caution">
    <text evidence="3">The sequence shown here is derived from an EMBL/GenBank/DDBJ whole genome shotgun (WGS) entry which is preliminary data.</text>
</comment>
<feature type="transmembrane region" description="Helical" evidence="2">
    <location>
        <begin position="103"/>
        <end position="124"/>
    </location>
</feature>
<evidence type="ECO:0000256" key="2">
    <source>
        <dbReference type="SAM" id="Phobius"/>
    </source>
</evidence>
<feature type="region of interest" description="Disordered" evidence="1">
    <location>
        <begin position="141"/>
        <end position="161"/>
    </location>
</feature>
<feature type="region of interest" description="Disordered" evidence="1">
    <location>
        <begin position="236"/>
        <end position="325"/>
    </location>
</feature>
<dbReference type="EMBL" id="JAHEWX010000025">
    <property type="protein sequence ID" value="MBT1543182.1"/>
    <property type="molecule type" value="Genomic_DNA"/>
</dbReference>
<protein>
    <submittedName>
        <fullName evidence="3">LysM peptidoglycan-binding domain-containing protein</fullName>
    </submittedName>
</protein>
<sequence length="1024" mass="107324">MRRFITGLGALVAIVAVLVGVPIVLVVAAGNPLLTGTELHSIVTLTPDYGNTILLTKLLPSAGWIAWALFAVPFLIELGATITGRPTKKRLPIFRGQQHVAAALIAAVLVMFAGGTMIGTAQIANAAPAPTHTVAAQPVEAPAAAPAAPRAPPAAETAKPAAATVTTKTVHHTVAPGDNLWNIAEHYYGDGTRDLDIFNASTATVQPDGQHLTNPNLLRPGWNLTVPNITVIQTPAAAPKPAAPAPTPSTSSSSSTHAATDAGGSTTAANEAAPTTPTPSASASAAPTALAPASAAASAPPVAGQTVDSPSSAADHAGSSSAFDDDDVTIPLATAGGIASVLAAGLLSALGARRLKQRRKRRPGTRIAMPEPEAANLELELRMIENPLGLQDIDNALRSLQIWAEDTGTVLPELFALRLEEQEIALYLSEPADLPAPFVAASEDRTAWVVLPGTATPPARESVSPYPALATIGVDDHGGVLMLDLEQVGSLNVIGDEDTARGVLNAIAVELAENPWSEQIEVTLVGMPHGLARDLDRFRVQHVEDTVALVRNLRTSLEGREASFNSYGVDGVHSARAHATDAESWAPHVVVLGQLPDEAVQRELQQLVERVPRLGIATIANGETVGTGSIVRISSATSAELVSPGEVMPPLPFTPQVLQGRELELVQELFATTEQDCVAAPATAPVSTITAPADEEAPASAAEAALTVNEAPAAAAHPDDSLSAQTAAERVPEANAHDEAEDAVPAVEDVTEPAPDVAIAPADVPADVESVPVAADEVTAPDWPAPYVRMLGAVDVLHLAAPDRLPGRGAELLSYLNLTAPVNGTMLQQAFWPDTVNAKDSQRKLVRLVRQALGADPTGTPLFPENKSQEGYQLHPAIRSDWDDFRSLIGDDLTQTTNEDLVAAIKLVRGTPFAGISTRRGWWAWISVRQEEMIAAVMDAADELARRALEIRDVNQARYAANVAKAVEPLNEAGWRTELRAAMQDRDAAEINRIVDEMYARVGGSDPDYELDEETAELVDAATR</sequence>
<dbReference type="PANTHER" id="PTHR34700:SF4">
    <property type="entry name" value="PHAGE-LIKE ELEMENT PBSX PROTEIN XKDP"/>
    <property type="match status" value="1"/>
</dbReference>
<proteinExistence type="predicted"/>
<keyword evidence="2" id="KW-0812">Transmembrane</keyword>
<keyword evidence="2" id="KW-1133">Transmembrane helix</keyword>
<dbReference type="InterPro" id="IPR036779">
    <property type="entry name" value="LysM_dom_sf"/>
</dbReference>
<dbReference type="PANTHER" id="PTHR34700">
    <property type="entry name" value="POTASSIUM BINDING PROTEIN KBP"/>
    <property type="match status" value="1"/>
</dbReference>
<feature type="region of interest" description="Disordered" evidence="1">
    <location>
        <begin position="712"/>
        <end position="745"/>
    </location>
</feature>
<reference evidence="3" key="1">
    <citation type="submission" date="2021-05" db="EMBL/GenBank/DDBJ databases">
        <title>Whole genome sequence of Curtobacterium flaccumfaciens pv. flaccumfaciens strain CFBP 3417.</title>
        <authorList>
            <person name="Osdaghi E."/>
            <person name="Taghouti G."/>
            <person name="Portier P."/>
            <person name="Fazliarab A."/>
            <person name="Taghavi S.M."/>
            <person name="Briand M."/>
            <person name="Le-Saux M."/>
            <person name="Jacques M.-A."/>
        </authorList>
    </citation>
    <scope>NUCLEOTIDE SEQUENCE</scope>
    <source>
        <strain evidence="3">CFBP 3417</strain>
    </source>
</reference>
<dbReference type="Proteomes" id="UP000709437">
    <property type="component" value="Unassembled WGS sequence"/>
</dbReference>
<keyword evidence="2" id="KW-0472">Membrane</keyword>
<dbReference type="PROSITE" id="PS51782">
    <property type="entry name" value="LYSM"/>
    <property type="match status" value="1"/>
</dbReference>
<evidence type="ECO:0000256" key="1">
    <source>
        <dbReference type="SAM" id="MobiDB-lite"/>
    </source>
</evidence>
<feature type="compositionally biased region" description="Low complexity" evidence="1">
    <location>
        <begin position="248"/>
        <end position="322"/>
    </location>
</feature>